<dbReference type="Proteomes" id="UP001445076">
    <property type="component" value="Unassembled WGS sequence"/>
</dbReference>
<sequence>MLVKNASKVKRNYVETLLGNLDKHKDRYVTRSSLRNHETLEVPTIFFHGTDDEVVPPSQAREMYEMVRNKSIPTALLLFQGEGHGFTRPDTCMKALEAEYCFFAQVFNLTPADLTCDVMIDNLDTWRAES</sequence>
<dbReference type="InterPro" id="IPR001375">
    <property type="entry name" value="Peptidase_S9_cat"/>
</dbReference>
<dbReference type="SUPFAM" id="SSF53474">
    <property type="entry name" value="alpha/beta-Hydrolases"/>
    <property type="match status" value="1"/>
</dbReference>
<dbReference type="InterPro" id="IPR050585">
    <property type="entry name" value="Xaa-Pro_dipeptidyl-ppase/CocE"/>
</dbReference>
<dbReference type="AlphaFoldDB" id="A0AAW0X294"/>
<dbReference type="GO" id="GO:0006508">
    <property type="term" value="P:proteolysis"/>
    <property type="evidence" value="ECO:0007669"/>
    <property type="project" value="InterPro"/>
</dbReference>
<accession>A0AAW0X294</accession>
<dbReference type="Gene3D" id="3.40.50.1820">
    <property type="entry name" value="alpha/beta hydrolase"/>
    <property type="match status" value="1"/>
</dbReference>
<evidence type="ECO:0000259" key="1">
    <source>
        <dbReference type="Pfam" id="PF00326"/>
    </source>
</evidence>
<proteinExistence type="predicted"/>
<dbReference type="GO" id="GO:0008236">
    <property type="term" value="F:serine-type peptidase activity"/>
    <property type="evidence" value="ECO:0007669"/>
    <property type="project" value="InterPro"/>
</dbReference>
<protein>
    <recommendedName>
        <fullName evidence="1">Peptidase S9 prolyl oligopeptidase catalytic domain-containing protein</fullName>
    </recommendedName>
</protein>
<name>A0AAW0X294_CHEQU</name>
<dbReference type="Pfam" id="PF00326">
    <property type="entry name" value="Peptidase_S9"/>
    <property type="match status" value="1"/>
</dbReference>
<dbReference type="PANTHER" id="PTHR43056:SF5">
    <property type="entry name" value="PEPTIDASE S9 PROLYL OLIGOPEPTIDASE CATALYTIC DOMAIN-CONTAINING PROTEIN"/>
    <property type="match status" value="1"/>
</dbReference>
<dbReference type="PANTHER" id="PTHR43056">
    <property type="entry name" value="PEPTIDASE S9 PROLYL OLIGOPEPTIDASE"/>
    <property type="match status" value="1"/>
</dbReference>
<evidence type="ECO:0000313" key="3">
    <source>
        <dbReference type="Proteomes" id="UP001445076"/>
    </source>
</evidence>
<comment type="caution">
    <text evidence="2">The sequence shown here is derived from an EMBL/GenBank/DDBJ whole genome shotgun (WGS) entry which is preliminary data.</text>
</comment>
<dbReference type="EMBL" id="JARKIK010000053">
    <property type="protein sequence ID" value="KAK8733692.1"/>
    <property type="molecule type" value="Genomic_DNA"/>
</dbReference>
<keyword evidence="3" id="KW-1185">Reference proteome</keyword>
<reference evidence="2 3" key="1">
    <citation type="journal article" date="2024" name="BMC Genomics">
        <title>Genome assembly of redclaw crayfish (Cherax quadricarinatus) provides insights into its immune adaptation and hypoxia tolerance.</title>
        <authorList>
            <person name="Liu Z."/>
            <person name="Zheng J."/>
            <person name="Li H."/>
            <person name="Fang K."/>
            <person name="Wang S."/>
            <person name="He J."/>
            <person name="Zhou D."/>
            <person name="Weng S."/>
            <person name="Chi M."/>
            <person name="Gu Z."/>
            <person name="He J."/>
            <person name="Li F."/>
            <person name="Wang M."/>
        </authorList>
    </citation>
    <scope>NUCLEOTIDE SEQUENCE [LARGE SCALE GENOMIC DNA]</scope>
    <source>
        <strain evidence="2">ZL_2023a</strain>
    </source>
</reference>
<gene>
    <name evidence="2" type="ORF">OTU49_006428</name>
</gene>
<dbReference type="InterPro" id="IPR029058">
    <property type="entry name" value="AB_hydrolase_fold"/>
</dbReference>
<organism evidence="2 3">
    <name type="scientific">Cherax quadricarinatus</name>
    <name type="common">Australian red claw crayfish</name>
    <dbReference type="NCBI Taxonomy" id="27406"/>
    <lineage>
        <taxon>Eukaryota</taxon>
        <taxon>Metazoa</taxon>
        <taxon>Ecdysozoa</taxon>
        <taxon>Arthropoda</taxon>
        <taxon>Crustacea</taxon>
        <taxon>Multicrustacea</taxon>
        <taxon>Malacostraca</taxon>
        <taxon>Eumalacostraca</taxon>
        <taxon>Eucarida</taxon>
        <taxon>Decapoda</taxon>
        <taxon>Pleocyemata</taxon>
        <taxon>Astacidea</taxon>
        <taxon>Parastacoidea</taxon>
        <taxon>Parastacidae</taxon>
        <taxon>Cherax</taxon>
    </lineage>
</organism>
<evidence type="ECO:0000313" key="2">
    <source>
        <dbReference type="EMBL" id="KAK8733692.1"/>
    </source>
</evidence>
<feature type="domain" description="Peptidase S9 prolyl oligopeptidase catalytic" evidence="1">
    <location>
        <begin position="19"/>
        <end position="108"/>
    </location>
</feature>